<dbReference type="Gene3D" id="1.10.268.10">
    <property type="entry name" value="Topoisomerase, domain 3"/>
    <property type="match status" value="1"/>
</dbReference>
<evidence type="ECO:0000256" key="6">
    <source>
        <dbReference type="ARBA" id="ARBA00023125"/>
    </source>
</evidence>
<keyword evidence="5" id="KW-0963">Cytoplasm</keyword>
<evidence type="ECO:0000259" key="9">
    <source>
        <dbReference type="PROSITE" id="PS52040"/>
    </source>
</evidence>
<dbReference type="GO" id="GO:0003918">
    <property type="term" value="F:DNA topoisomerase type II (double strand cut, ATP-hydrolyzing) activity"/>
    <property type="evidence" value="ECO:0007669"/>
    <property type="project" value="InterPro"/>
</dbReference>
<reference evidence="10" key="3">
    <citation type="submission" date="2025-09" db="UniProtKB">
        <authorList>
            <consortium name="Ensembl"/>
        </authorList>
    </citation>
    <scope>IDENTIFICATION</scope>
</reference>
<dbReference type="GO" id="GO:0005654">
    <property type="term" value="C:nucleoplasm"/>
    <property type="evidence" value="ECO:0007669"/>
    <property type="project" value="UniProtKB-SubCell"/>
</dbReference>
<evidence type="ECO:0000313" key="10">
    <source>
        <dbReference type="Ensembl" id="ENSECRP00000033374.1"/>
    </source>
</evidence>
<organism evidence="10 11">
    <name type="scientific">Erpetoichthys calabaricus</name>
    <name type="common">Rope fish</name>
    <name type="synonym">Calamoichthys calabaricus</name>
    <dbReference type="NCBI Taxonomy" id="27687"/>
    <lineage>
        <taxon>Eukaryota</taxon>
        <taxon>Metazoa</taxon>
        <taxon>Chordata</taxon>
        <taxon>Craniata</taxon>
        <taxon>Vertebrata</taxon>
        <taxon>Euteleostomi</taxon>
        <taxon>Actinopterygii</taxon>
        <taxon>Polypteriformes</taxon>
        <taxon>Polypteridae</taxon>
        <taxon>Erpetoichthys</taxon>
    </lineage>
</organism>
<dbReference type="InterPro" id="IPR050634">
    <property type="entry name" value="DNA_Topoisomerase_II"/>
</dbReference>
<keyword evidence="11" id="KW-1185">Reference proteome</keyword>
<dbReference type="InterPro" id="IPR013757">
    <property type="entry name" value="Topo_IIA_A_a_sf"/>
</dbReference>
<evidence type="ECO:0000256" key="2">
    <source>
        <dbReference type="ARBA" id="ARBA00004604"/>
    </source>
</evidence>
<sequence>MYDDNQKVEPEWYIPIIPMVLINGAEGIGTGWACRLPNFDVKEVVNNVRRMLDGDEPLPMLPSFKNFKGTVLELGPNQYIISGEVSVLDSTTVEITELPAKTWTQIYKEQVLEPMLNGSEKTPPLITDYKEYHTDTTVRFVVKMTEEKLAEAEAAGLHKVFKLQTSLTCNSMVLFDHMGCLRKYEVIQDILKEFFELRMKYYGLRKDWLLGVLGAESCKLSNQARFILEKIEGKLVIENKPKKELIQMLERMGYDSDPVKAWKKSQEKAEEEPEAEENAETVTSGPDYNYLLSMPMWYLTKEKKEELCKQRDVKEQELNTLKRKSATDLWKEDLAAFLEELEVSCPRPGFVISTHAKPKKTSGKFFFCVLV</sequence>
<dbReference type="GO" id="GO:0000819">
    <property type="term" value="P:sister chromatid segregation"/>
    <property type="evidence" value="ECO:0007669"/>
    <property type="project" value="TreeGrafter"/>
</dbReference>
<name>A0A8C4TME5_ERPCA</name>
<dbReference type="InterPro" id="IPR002205">
    <property type="entry name" value="Topo_IIA_dom_A"/>
</dbReference>
<dbReference type="InterPro" id="IPR013760">
    <property type="entry name" value="Topo_IIA-like_dom_sf"/>
</dbReference>
<dbReference type="InterPro" id="IPR013758">
    <property type="entry name" value="Topo_IIA_A/C_ab"/>
</dbReference>
<feature type="compositionally biased region" description="Acidic residues" evidence="8">
    <location>
        <begin position="269"/>
        <end position="279"/>
    </location>
</feature>
<dbReference type="AlphaFoldDB" id="A0A8C4TME5"/>
<dbReference type="PRINTS" id="PR01158">
    <property type="entry name" value="TOPISMRASEII"/>
</dbReference>
<reference evidence="10" key="1">
    <citation type="submission" date="2021-06" db="EMBL/GenBank/DDBJ databases">
        <authorList>
            <consortium name="Wellcome Sanger Institute Data Sharing"/>
        </authorList>
    </citation>
    <scope>NUCLEOTIDE SEQUENCE [LARGE SCALE GENOMIC DNA]</scope>
</reference>
<dbReference type="SUPFAM" id="SSF56719">
    <property type="entry name" value="Type II DNA topoisomerase"/>
    <property type="match status" value="1"/>
</dbReference>
<feature type="domain" description="Topo IIA-type catalytic" evidence="9">
    <location>
        <begin position="1"/>
        <end position="334"/>
    </location>
</feature>
<protein>
    <recommendedName>
        <fullName evidence="9">Topo IIA-type catalytic domain-containing protein</fullName>
    </recommendedName>
</protein>
<dbReference type="GeneTree" id="ENSGT00940000157539"/>
<dbReference type="GO" id="GO:0005730">
    <property type="term" value="C:nucleolus"/>
    <property type="evidence" value="ECO:0007669"/>
    <property type="project" value="UniProtKB-SubCell"/>
</dbReference>
<reference evidence="10" key="2">
    <citation type="submission" date="2025-08" db="UniProtKB">
        <authorList>
            <consortium name="Ensembl"/>
        </authorList>
    </citation>
    <scope>IDENTIFICATION</scope>
</reference>
<dbReference type="FunFam" id="1.10.268.10:FF:000002">
    <property type="entry name" value="DNA topoisomerase 2"/>
    <property type="match status" value="1"/>
</dbReference>
<dbReference type="GO" id="GO:0006265">
    <property type="term" value="P:DNA topological change"/>
    <property type="evidence" value="ECO:0007669"/>
    <property type="project" value="InterPro"/>
</dbReference>
<accession>A0A8C4TME5</accession>
<evidence type="ECO:0000313" key="11">
    <source>
        <dbReference type="Proteomes" id="UP000694620"/>
    </source>
</evidence>
<comment type="similarity">
    <text evidence="4">Belongs to the type II topoisomerase family.</text>
</comment>
<dbReference type="GO" id="GO:0005524">
    <property type="term" value="F:ATP binding"/>
    <property type="evidence" value="ECO:0007669"/>
    <property type="project" value="InterPro"/>
</dbReference>
<dbReference type="PANTHER" id="PTHR10169">
    <property type="entry name" value="DNA TOPOISOMERASE/GYRASE"/>
    <property type="match status" value="1"/>
</dbReference>
<evidence type="ECO:0000256" key="3">
    <source>
        <dbReference type="ARBA" id="ARBA00004642"/>
    </source>
</evidence>
<dbReference type="GO" id="GO:0005737">
    <property type="term" value="C:cytoplasm"/>
    <property type="evidence" value="ECO:0007669"/>
    <property type="project" value="UniProtKB-SubCell"/>
</dbReference>
<feature type="region of interest" description="Disordered" evidence="8">
    <location>
        <begin position="262"/>
        <end position="281"/>
    </location>
</feature>
<evidence type="ECO:0000256" key="7">
    <source>
        <dbReference type="PROSITE-ProRule" id="PRU01384"/>
    </source>
</evidence>
<dbReference type="Pfam" id="PF00521">
    <property type="entry name" value="DNA_topoisoIV"/>
    <property type="match status" value="1"/>
</dbReference>
<comment type="subcellular location">
    <subcellularLocation>
        <location evidence="1">Cytoplasm</location>
    </subcellularLocation>
    <subcellularLocation>
        <location evidence="2">Nucleus</location>
        <location evidence="2">Nucleolus</location>
    </subcellularLocation>
    <subcellularLocation>
        <location evidence="3">Nucleus</location>
        <location evidence="3">Nucleoplasm</location>
    </subcellularLocation>
</comment>
<proteinExistence type="inferred from homology"/>
<dbReference type="Proteomes" id="UP000694620">
    <property type="component" value="Chromosome 14"/>
</dbReference>
<keyword evidence="6 7" id="KW-0238">DNA-binding</keyword>
<dbReference type="SMART" id="SM00434">
    <property type="entry name" value="TOP4c"/>
    <property type="match status" value="1"/>
</dbReference>
<dbReference type="Gene3D" id="3.90.199.10">
    <property type="entry name" value="Topoisomerase II, domain 5"/>
    <property type="match status" value="1"/>
</dbReference>
<evidence type="ECO:0000256" key="1">
    <source>
        <dbReference type="ARBA" id="ARBA00004496"/>
    </source>
</evidence>
<evidence type="ECO:0000256" key="8">
    <source>
        <dbReference type="SAM" id="MobiDB-lite"/>
    </source>
</evidence>
<dbReference type="GO" id="GO:0000712">
    <property type="term" value="P:resolution of meiotic recombination intermediates"/>
    <property type="evidence" value="ECO:0007669"/>
    <property type="project" value="TreeGrafter"/>
</dbReference>
<dbReference type="PANTHER" id="PTHR10169:SF61">
    <property type="entry name" value="DNA TOPOISOMERASE 2-ALPHA"/>
    <property type="match status" value="1"/>
</dbReference>
<dbReference type="PROSITE" id="PS52040">
    <property type="entry name" value="TOPO_IIA"/>
    <property type="match status" value="1"/>
</dbReference>
<dbReference type="InterPro" id="IPR001154">
    <property type="entry name" value="TopoII_euk"/>
</dbReference>
<dbReference type="Gene3D" id="3.30.1360.40">
    <property type="match status" value="1"/>
</dbReference>
<evidence type="ECO:0000256" key="5">
    <source>
        <dbReference type="ARBA" id="ARBA00022490"/>
    </source>
</evidence>
<dbReference type="FunFam" id="3.30.1360.40:FF:000003">
    <property type="entry name" value="DNA topoisomerase 2"/>
    <property type="match status" value="1"/>
</dbReference>
<comment type="caution">
    <text evidence="7">Lacks conserved residue(s) required for the propagation of feature annotation.</text>
</comment>
<evidence type="ECO:0000256" key="4">
    <source>
        <dbReference type="ARBA" id="ARBA00011080"/>
    </source>
</evidence>
<dbReference type="GO" id="GO:0003677">
    <property type="term" value="F:DNA binding"/>
    <property type="evidence" value="ECO:0007669"/>
    <property type="project" value="UniProtKB-UniRule"/>
</dbReference>
<dbReference type="Ensembl" id="ENSECRT00000034102.1">
    <property type="protein sequence ID" value="ENSECRP00000033374.1"/>
    <property type="gene ID" value="ENSECRG00000022592.1"/>
</dbReference>